<evidence type="ECO:0000259" key="3">
    <source>
        <dbReference type="Pfam" id="PF23565"/>
    </source>
</evidence>
<reference evidence="5 6" key="1">
    <citation type="journal article" date="2023" name="Arcadia Sci">
        <title>De novo assembly of a long-read Amblyomma americanum tick genome.</title>
        <authorList>
            <person name="Chou S."/>
            <person name="Poskanzer K.E."/>
            <person name="Rollins M."/>
            <person name="Thuy-Boun P.S."/>
        </authorList>
    </citation>
    <scope>NUCLEOTIDE SEQUENCE [LARGE SCALE GENOMIC DNA]</scope>
    <source>
        <strain evidence="5">F_SG_1</strain>
        <tissue evidence="5">Salivary glands</tissue>
    </source>
</reference>
<dbReference type="EMBL" id="JARKHS020007757">
    <property type="protein sequence ID" value="KAK8781345.1"/>
    <property type="molecule type" value="Genomic_DNA"/>
</dbReference>
<dbReference type="PANTHER" id="PTHR20959:SF1">
    <property type="entry name" value="TRANSPORT AND GOLGI ORGANIZATION PROTEIN 6 HOMOLOG"/>
    <property type="match status" value="1"/>
</dbReference>
<evidence type="ECO:0008006" key="7">
    <source>
        <dbReference type="Google" id="ProtNLM"/>
    </source>
</evidence>
<dbReference type="PANTHER" id="PTHR20959">
    <property type="entry name" value="TRANSPORT AND GOLGI ORGANIZATION PROTEIN 6 FAMILY MEMBER"/>
    <property type="match status" value="1"/>
</dbReference>
<evidence type="ECO:0000259" key="4">
    <source>
        <dbReference type="Pfam" id="PF25267"/>
    </source>
</evidence>
<evidence type="ECO:0000256" key="1">
    <source>
        <dbReference type="ARBA" id="ARBA00005724"/>
    </source>
</evidence>
<dbReference type="InterPro" id="IPR057347">
    <property type="entry name" value="TANGO6_N"/>
</dbReference>
<name>A0AAQ4F3M1_AMBAM</name>
<comment type="similarity">
    <text evidence="1">Belongs to the Tango6 family.</text>
</comment>
<dbReference type="Pfam" id="PF10363">
    <property type="entry name" value="RTP1_C1"/>
    <property type="match status" value="1"/>
</dbReference>
<accession>A0AAQ4F3M1</accession>
<dbReference type="AlphaFoldDB" id="A0AAQ4F3M1"/>
<dbReference type="InterPro" id="IPR019451">
    <property type="entry name" value="Rtp1_C1"/>
</dbReference>
<dbReference type="Proteomes" id="UP001321473">
    <property type="component" value="Unassembled WGS sequence"/>
</dbReference>
<dbReference type="Pfam" id="PF25267">
    <property type="entry name" value="TANGO6_N"/>
    <property type="match status" value="2"/>
</dbReference>
<dbReference type="GO" id="GO:0009306">
    <property type="term" value="P:protein secretion"/>
    <property type="evidence" value="ECO:0007669"/>
    <property type="project" value="TreeGrafter"/>
</dbReference>
<evidence type="ECO:0000313" key="5">
    <source>
        <dbReference type="EMBL" id="KAK8781345.1"/>
    </source>
</evidence>
<dbReference type="InterPro" id="IPR016024">
    <property type="entry name" value="ARM-type_fold"/>
</dbReference>
<protein>
    <recommendedName>
        <fullName evidence="7">Transport and golgi organization protein 6</fullName>
    </recommendedName>
</protein>
<feature type="domain" description="TANGO6 HEAT repeat" evidence="3">
    <location>
        <begin position="331"/>
        <end position="573"/>
    </location>
</feature>
<keyword evidence="6" id="KW-1185">Reference proteome</keyword>
<sequence length="975" mass="106576">MTNADVKTVISIIDALTSGQEQDARARAETGSSFGLLLQQRLSCFAEKASANGDLRRIISESAPHLLQPQSSDDWHWLFLDHCISLLIVLKDLLDTSPIAAVPSKPQGPSHHSEAPPAPPNCLGVLQKKTVQGLLQFVVALGINPNLLPGVGLPLEQRTVSSLPNCSACLLPWQKHRYLVASVRALLMCIQSPVLCGMVLHHHLVDVLAALLQLCHAPIRKITDESENTKSNLSFASHSSTVLELKSSLAKCRASAPADDASLIQEMLEDRQYLSLDLQRVLETTYQPIIVRELLLLLSSASQLKAKGVAGVKRTPQWLKDICGQLLTQCLLRKGGLAQVILGTFDAWSVDSSGGVVSEQDWQKCEAFAKLVARIPSTKGVTVEGYYEGIAPQVVELFLQPQGSSMNKVAFRVACAIVGAMLEEQAQQTSRLVLSKIFSPLFSCIHQQGTSLSANGVVVSEEDLGNCIEVTHKMVSSIDPSHPVLTALVPLFPVLFEITISTENTVSYLRKPCEEILSAVYHSQPAGSAIELLHWCLFKTDCYIPLATPRDDITFVLGSCGGIEAVRRSLPLSDEEWLTRSDQAFLATASVFHHGNLKEPCTRFFVSLLKKLTRAVGELVSKESTGTVLQPTSASELSSQEVKDNLLLLHLVESFADLISETLLQNKVALLEFVVETLNRVSQLSETLEGSSLALQSTLFCLTLLGLLISGEDIAAAKNEELWQQCNQCLMTLAARHSNPEIKNMAHHLQISFASQGVVATPQMSRSTSIASGRAPPRADSGEMAHQKKLAAIAAGFNILSVSNCHGTRPLQTLEQQQEVESTQVAAESSGVPPSPGCTTFEQLWCELHDTMVPIRGHAFIQLRRMLLEGRAEVWQHRDQLLEACHSAIQDEDSYVYLSAIQALAVLVDRDSDHLLPWLAEQLSLEKLSVEARLNLGEVLLRVTKNFGEWFCIEPCILLTSKNIPANTQRTVLQN</sequence>
<dbReference type="InterPro" id="IPR039600">
    <property type="entry name" value="TANGO6/Rtp1"/>
</dbReference>
<evidence type="ECO:0000259" key="2">
    <source>
        <dbReference type="Pfam" id="PF10363"/>
    </source>
</evidence>
<comment type="caution">
    <text evidence="5">The sequence shown here is derived from an EMBL/GenBank/DDBJ whole genome shotgun (WGS) entry which is preliminary data.</text>
</comment>
<feature type="domain" description="TANGO6 N-terminal" evidence="4">
    <location>
        <begin position="268"/>
        <end position="329"/>
    </location>
</feature>
<dbReference type="SUPFAM" id="SSF48371">
    <property type="entry name" value="ARM repeat"/>
    <property type="match status" value="1"/>
</dbReference>
<dbReference type="Pfam" id="PF23565">
    <property type="entry name" value="ARM_TANGO6"/>
    <property type="match status" value="1"/>
</dbReference>
<feature type="domain" description="TANGO6 N-terminal" evidence="4">
    <location>
        <begin position="7"/>
        <end position="249"/>
    </location>
</feature>
<dbReference type="InterPro" id="IPR057407">
    <property type="entry name" value="HEAT_TANGO6"/>
</dbReference>
<proteinExistence type="inferred from homology"/>
<feature type="non-terminal residue" evidence="5">
    <location>
        <position position="975"/>
    </location>
</feature>
<evidence type="ECO:0000313" key="6">
    <source>
        <dbReference type="Proteomes" id="UP001321473"/>
    </source>
</evidence>
<feature type="domain" description="RNA polymerase II assembly factor Rtp1 C-terminal" evidence="2">
    <location>
        <begin position="842"/>
        <end position="950"/>
    </location>
</feature>
<gene>
    <name evidence="5" type="ORF">V5799_017314</name>
</gene>
<organism evidence="5 6">
    <name type="scientific">Amblyomma americanum</name>
    <name type="common">Lone star tick</name>
    <dbReference type="NCBI Taxonomy" id="6943"/>
    <lineage>
        <taxon>Eukaryota</taxon>
        <taxon>Metazoa</taxon>
        <taxon>Ecdysozoa</taxon>
        <taxon>Arthropoda</taxon>
        <taxon>Chelicerata</taxon>
        <taxon>Arachnida</taxon>
        <taxon>Acari</taxon>
        <taxon>Parasitiformes</taxon>
        <taxon>Ixodida</taxon>
        <taxon>Ixodoidea</taxon>
        <taxon>Ixodidae</taxon>
        <taxon>Amblyomminae</taxon>
        <taxon>Amblyomma</taxon>
    </lineage>
</organism>